<comment type="caution">
    <text evidence="2">The sequence shown here is derived from an EMBL/GenBank/DDBJ whole genome shotgun (WGS) entry which is preliminary data.</text>
</comment>
<feature type="chain" id="PRO_5020303535" evidence="1">
    <location>
        <begin position="18"/>
        <end position="145"/>
    </location>
</feature>
<dbReference type="AlphaFoldDB" id="A0A4S3MTD7"/>
<evidence type="ECO:0000313" key="3">
    <source>
        <dbReference type="Proteomes" id="UP000309450"/>
    </source>
</evidence>
<gene>
    <name evidence="2" type="ORF">E7811_08860</name>
</gene>
<dbReference type="InterPro" id="IPR035923">
    <property type="entry name" value="TT1751-like_sf"/>
</dbReference>
<dbReference type="EMBL" id="SSND01000001">
    <property type="protein sequence ID" value="THD85777.1"/>
    <property type="molecule type" value="Genomic_DNA"/>
</dbReference>
<dbReference type="Proteomes" id="UP000309450">
    <property type="component" value="Unassembled WGS sequence"/>
</dbReference>
<proteinExistence type="predicted"/>
<keyword evidence="3" id="KW-1185">Reference proteome</keyword>
<evidence type="ECO:0000256" key="1">
    <source>
        <dbReference type="SAM" id="SignalP"/>
    </source>
</evidence>
<accession>A0A4S3MTD7</accession>
<organism evidence="2 3">
    <name type="scientific">Aliigemmobacter aestuarii</name>
    <dbReference type="NCBI Taxonomy" id="1445661"/>
    <lineage>
        <taxon>Bacteria</taxon>
        <taxon>Pseudomonadati</taxon>
        <taxon>Pseudomonadota</taxon>
        <taxon>Alphaproteobacteria</taxon>
        <taxon>Rhodobacterales</taxon>
        <taxon>Paracoccaceae</taxon>
        <taxon>Aliigemmobacter</taxon>
    </lineage>
</organism>
<sequence>MLRFAAAICLLAIPAAADEAPVTYVVEDSFDNVAFAVESAIVGAGLVIDHVSHTGEMLERTRADVGSDKVLFTQADIFSFCSASVSRQVMEADITNVQHCPYGIFVYEMADQPGTITVGHRAYTGSMAPVQDLLSGIVKEALMLE</sequence>
<reference evidence="2 3" key="1">
    <citation type="submission" date="2019-04" db="EMBL/GenBank/DDBJ databases">
        <title>Draft genome sequence of Gemmobacter aestuarii sp. nov.</title>
        <authorList>
            <person name="Hameed A."/>
            <person name="Lin S.-Y."/>
            <person name="Shahina M."/>
            <person name="Lai W.-A."/>
            <person name="Young C.-C."/>
        </authorList>
    </citation>
    <scope>NUCLEOTIDE SEQUENCE [LARGE SCALE GENOMIC DNA]</scope>
    <source>
        <strain evidence="2 3">CC-PW-75</strain>
    </source>
</reference>
<evidence type="ECO:0000313" key="2">
    <source>
        <dbReference type="EMBL" id="THD85777.1"/>
    </source>
</evidence>
<feature type="signal peptide" evidence="1">
    <location>
        <begin position="1"/>
        <end position="17"/>
    </location>
</feature>
<protein>
    <submittedName>
        <fullName evidence="2">DUF302 domain-containing protein</fullName>
    </submittedName>
</protein>
<name>A0A4S3MTD7_9RHOB</name>
<dbReference type="OrthoDB" id="7363179at2"/>
<dbReference type="SUPFAM" id="SSF103247">
    <property type="entry name" value="TT1751-like"/>
    <property type="match status" value="1"/>
</dbReference>
<keyword evidence="1" id="KW-0732">Signal</keyword>
<dbReference type="RefSeq" id="WP_136394148.1">
    <property type="nucleotide sequence ID" value="NZ_SSND01000001.1"/>
</dbReference>
<dbReference type="Gene3D" id="3.30.310.70">
    <property type="entry name" value="TT1751-like domain"/>
    <property type="match status" value="1"/>
</dbReference>